<comment type="subcellular location">
    <subcellularLocation>
        <location evidence="3 16">Cytoplasm</location>
    </subcellularLocation>
</comment>
<comment type="pathway">
    <text evidence="5">Purine metabolism; GMP biosynthesis via salvage pathway; GMP from guanine: step 1/1.</text>
</comment>
<proteinExistence type="inferred from homology"/>
<evidence type="ECO:0000256" key="5">
    <source>
        <dbReference type="ARBA" id="ARBA00004676"/>
    </source>
</evidence>
<dbReference type="GO" id="GO:0000166">
    <property type="term" value="F:nucleotide binding"/>
    <property type="evidence" value="ECO:0007669"/>
    <property type="project" value="UniProtKB-KW"/>
</dbReference>
<evidence type="ECO:0000256" key="16">
    <source>
        <dbReference type="RuleBase" id="RU364099"/>
    </source>
</evidence>
<dbReference type="GO" id="GO:0005829">
    <property type="term" value="C:cytosol"/>
    <property type="evidence" value="ECO:0007669"/>
    <property type="project" value="TreeGrafter"/>
</dbReference>
<organism evidence="18 19">
    <name type="scientific">Eubacterium uniforme</name>
    <dbReference type="NCBI Taxonomy" id="39495"/>
    <lineage>
        <taxon>Bacteria</taxon>
        <taxon>Bacillati</taxon>
        <taxon>Bacillota</taxon>
        <taxon>Clostridia</taxon>
        <taxon>Eubacteriales</taxon>
        <taxon>Eubacteriaceae</taxon>
        <taxon>Eubacterium</taxon>
    </lineage>
</organism>
<keyword evidence="13 16" id="KW-0460">Magnesium</keyword>
<evidence type="ECO:0000256" key="6">
    <source>
        <dbReference type="ARBA" id="ARBA00008391"/>
    </source>
</evidence>
<dbReference type="AlphaFoldDB" id="A0A1T4VBS4"/>
<dbReference type="PANTHER" id="PTHR43340:SF1">
    <property type="entry name" value="HYPOXANTHINE PHOSPHORIBOSYLTRANSFERASE"/>
    <property type="match status" value="1"/>
</dbReference>
<dbReference type="Pfam" id="PF00156">
    <property type="entry name" value="Pribosyltran"/>
    <property type="match status" value="1"/>
</dbReference>
<dbReference type="SUPFAM" id="SSF53271">
    <property type="entry name" value="PRTase-like"/>
    <property type="match status" value="1"/>
</dbReference>
<dbReference type="EMBL" id="FUXZ01000004">
    <property type="protein sequence ID" value="SKA62395.1"/>
    <property type="molecule type" value="Genomic_DNA"/>
</dbReference>
<dbReference type="InterPro" id="IPR005904">
    <property type="entry name" value="Hxn_phspho_trans"/>
</dbReference>
<dbReference type="Gene3D" id="3.40.50.2020">
    <property type="match status" value="1"/>
</dbReference>
<dbReference type="GO" id="GO:0052657">
    <property type="term" value="F:guanine phosphoribosyltransferase activity"/>
    <property type="evidence" value="ECO:0007669"/>
    <property type="project" value="UniProtKB-ARBA"/>
</dbReference>
<dbReference type="PANTHER" id="PTHR43340">
    <property type="entry name" value="HYPOXANTHINE-GUANINE PHOSPHORIBOSYLTRANSFERASE"/>
    <property type="match status" value="1"/>
</dbReference>
<name>A0A1T4VBS4_9FIRM</name>
<dbReference type="OrthoDB" id="9802824at2"/>
<evidence type="ECO:0000259" key="17">
    <source>
        <dbReference type="Pfam" id="PF00156"/>
    </source>
</evidence>
<dbReference type="Proteomes" id="UP000190814">
    <property type="component" value="Unassembled WGS sequence"/>
</dbReference>
<keyword evidence="19" id="KW-1185">Reference proteome</keyword>
<evidence type="ECO:0000256" key="2">
    <source>
        <dbReference type="ARBA" id="ARBA00002049"/>
    </source>
</evidence>
<gene>
    <name evidence="18" type="ORF">SAMN02745111_00603</name>
</gene>
<protein>
    <recommendedName>
        <fullName evidence="16">Hypoxanthine phosphoribosyltransferase</fullName>
        <ecNumber evidence="16">2.4.2.8</ecNumber>
    </recommendedName>
</protein>
<keyword evidence="12 16" id="KW-0547">Nucleotide-binding</keyword>
<comment type="cofactor">
    <cofactor evidence="1 16">
        <name>Mg(2+)</name>
        <dbReference type="ChEBI" id="CHEBI:18420"/>
    </cofactor>
</comment>
<dbReference type="GO" id="GO:0004422">
    <property type="term" value="F:hypoxanthine phosphoribosyltransferase activity"/>
    <property type="evidence" value="ECO:0007669"/>
    <property type="project" value="InterPro"/>
</dbReference>
<dbReference type="STRING" id="39495.SAMN02745111_00603"/>
<evidence type="ECO:0000256" key="15">
    <source>
        <dbReference type="ARBA" id="ARBA00049402"/>
    </source>
</evidence>
<dbReference type="GO" id="GO:0032264">
    <property type="term" value="P:IMP salvage"/>
    <property type="evidence" value="ECO:0007669"/>
    <property type="project" value="UniProtKB-UniPathway"/>
</dbReference>
<evidence type="ECO:0000256" key="3">
    <source>
        <dbReference type="ARBA" id="ARBA00004496"/>
    </source>
</evidence>
<dbReference type="InterPro" id="IPR000836">
    <property type="entry name" value="PRTase_dom"/>
</dbReference>
<keyword evidence="11 16" id="KW-0660">Purine salvage</keyword>
<dbReference type="InterPro" id="IPR050408">
    <property type="entry name" value="HGPRT"/>
</dbReference>
<accession>A0A1T4VBS4</accession>
<dbReference type="NCBIfam" id="TIGR01203">
    <property type="entry name" value="HGPRTase"/>
    <property type="match status" value="1"/>
</dbReference>
<evidence type="ECO:0000256" key="7">
    <source>
        <dbReference type="ARBA" id="ARBA00022490"/>
    </source>
</evidence>
<dbReference type="EC" id="2.4.2.8" evidence="16"/>
<keyword evidence="7 16" id="KW-0963">Cytoplasm</keyword>
<comment type="catalytic activity">
    <reaction evidence="15">
        <text>IMP + diphosphate = hypoxanthine + 5-phospho-alpha-D-ribose 1-diphosphate</text>
        <dbReference type="Rhea" id="RHEA:17973"/>
        <dbReference type="ChEBI" id="CHEBI:17368"/>
        <dbReference type="ChEBI" id="CHEBI:33019"/>
        <dbReference type="ChEBI" id="CHEBI:58017"/>
        <dbReference type="ChEBI" id="CHEBI:58053"/>
        <dbReference type="EC" id="2.4.2.8"/>
    </reaction>
    <physiologicalReaction direction="right-to-left" evidence="15">
        <dbReference type="Rhea" id="RHEA:17975"/>
    </physiologicalReaction>
</comment>
<reference evidence="18 19" key="1">
    <citation type="submission" date="2017-02" db="EMBL/GenBank/DDBJ databases">
        <authorList>
            <person name="Peterson S.W."/>
        </authorList>
    </citation>
    <scope>NUCLEOTIDE SEQUENCE [LARGE SCALE GENOMIC DNA]</scope>
    <source>
        <strain evidence="18 19">ATCC 35992</strain>
    </source>
</reference>
<evidence type="ECO:0000256" key="8">
    <source>
        <dbReference type="ARBA" id="ARBA00022676"/>
    </source>
</evidence>
<dbReference type="GO" id="GO:0032263">
    <property type="term" value="P:GMP salvage"/>
    <property type="evidence" value="ECO:0007669"/>
    <property type="project" value="TreeGrafter"/>
</dbReference>
<dbReference type="GO" id="GO:0000287">
    <property type="term" value="F:magnesium ion binding"/>
    <property type="evidence" value="ECO:0007669"/>
    <property type="project" value="TreeGrafter"/>
</dbReference>
<evidence type="ECO:0000256" key="4">
    <source>
        <dbReference type="ARBA" id="ARBA00004669"/>
    </source>
</evidence>
<evidence type="ECO:0000256" key="11">
    <source>
        <dbReference type="ARBA" id="ARBA00022726"/>
    </source>
</evidence>
<evidence type="ECO:0000256" key="13">
    <source>
        <dbReference type="ARBA" id="ARBA00022842"/>
    </source>
</evidence>
<keyword evidence="8 16" id="KW-0328">Glycosyltransferase</keyword>
<evidence type="ECO:0000313" key="18">
    <source>
        <dbReference type="EMBL" id="SKA62395.1"/>
    </source>
</evidence>
<evidence type="ECO:0000256" key="10">
    <source>
        <dbReference type="ARBA" id="ARBA00022723"/>
    </source>
</evidence>
<comment type="function">
    <text evidence="2">Purine salvage pathway enzyme that catalyzes the transfer of the ribosyl-5-phosphate group from 5-phospho-alpha-D-ribose 1-diphosphate (PRPP) to the N9 position of the 6-oxopurines hypoxanthine and guanine to form the corresponding ribonucleotides IMP (inosine 5'-monophosphate) and GMP (guanosine 5'-monophosphate), with the release of PPi.</text>
</comment>
<keyword evidence="10 16" id="KW-0479">Metal-binding</keyword>
<dbReference type="RefSeq" id="WP_078765497.1">
    <property type="nucleotide sequence ID" value="NZ_FUXZ01000004.1"/>
</dbReference>
<dbReference type="GO" id="GO:0046100">
    <property type="term" value="P:hypoxanthine metabolic process"/>
    <property type="evidence" value="ECO:0007669"/>
    <property type="project" value="TreeGrafter"/>
</dbReference>
<keyword evidence="9 16" id="KW-0808">Transferase</keyword>
<dbReference type="CDD" id="cd06223">
    <property type="entry name" value="PRTases_typeI"/>
    <property type="match status" value="1"/>
</dbReference>
<dbReference type="UniPathway" id="UPA00591">
    <property type="reaction ID" value="UER00648"/>
</dbReference>
<evidence type="ECO:0000256" key="9">
    <source>
        <dbReference type="ARBA" id="ARBA00022679"/>
    </source>
</evidence>
<comment type="catalytic activity">
    <reaction evidence="14">
        <text>GMP + diphosphate = guanine + 5-phospho-alpha-D-ribose 1-diphosphate</text>
        <dbReference type="Rhea" id="RHEA:25424"/>
        <dbReference type="ChEBI" id="CHEBI:16235"/>
        <dbReference type="ChEBI" id="CHEBI:33019"/>
        <dbReference type="ChEBI" id="CHEBI:58017"/>
        <dbReference type="ChEBI" id="CHEBI:58115"/>
        <dbReference type="EC" id="2.4.2.8"/>
    </reaction>
    <physiologicalReaction direction="right-to-left" evidence="14">
        <dbReference type="Rhea" id="RHEA:25426"/>
    </physiologicalReaction>
</comment>
<dbReference type="GO" id="GO:0006166">
    <property type="term" value="P:purine ribonucleoside salvage"/>
    <property type="evidence" value="ECO:0007669"/>
    <property type="project" value="UniProtKB-KW"/>
</dbReference>
<evidence type="ECO:0000256" key="14">
    <source>
        <dbReference type="ARBA" id="ARBA00048811"/>
    </source>
</evidence>
<sequence>MDKISVLISEEEVCKRIKEIADVISDKFKGEEVHLLCILKGSIFFTCELAKRITIPVTIDFMQVSSYGSGTKSSGVITIKKDLDESVEGKNVVIIEDIIDSGNTLKTLKLEIEKRNPKSLMIVTLLDKPDRREVDVKVDITGFVIPDKFVVGFGLDYDQRYRNLPYIGVVEI</sequence>
<dbReference type="InterPro" id="IPR029057">
    <property type="entry name" value="PRTase-like"/>
</dbReference>
<evidence type="ECO:0000256" key="12">
    <source>
        <dbReference type="ARBA" id="ARBA00022741"/>
    </source>
</evidence>
<dbReference type="GO" id="GO:0006178">
    <property type="term" value="P:guanine salvage"/>
    <property type="evidence" value="ECO:0007669"/>
    <property type="project" value="TreeGrafter"/>
</dbReference>
<feature type="domain" description="Phosphoribosyltransferase" evidence="17">
    <location>
        <begin position="12"/>
        <end position="157"/>
    </location>
</feature>
<evidence type="ECO:0000256" key="1">
    <source>
        <dbReference type="ARBA" id="ARBA00001946"/>
    </source>
</evidence>
<evidence type="ECO:0000313" key="19">
    <source>
        <dbReference type="Proteomes" id="UP000190814"/>
    </source>
</evidence>
<dbReference type="FunFam" id="3.40.50.2020:FF:000006">
    <property type="entry name" value="Hypoxanthine phosphoribosyltransferase"/>
    <property type="match status" value="1"/>
</dbReference>
<comment type="pathway">
    <text evidence="4 16">Purine metabolism; IMP biosynthesis via salvage pathway; IMP from hypoxanthine: step 1/1.</text>
</comment>
<comment type="similarity">
    <text evidence="6 16">Belongs to the purine/pyrimidine phosphoribosyltransferase family.</text>
</comment>